<dbReference type="Proteomes" id="UP000295680">
    <property type="component" value="Unassembled WGS sequence"/>
</dbReference>
<dbReference type="InterPro" id="IPR025874">
    <property type="entry name" value="DZR"/>
</dbReference>
<dbReference type="EMBL" id="SLWS01000006">
    <property type="protein sequence ID" value="TCO57267.1"/>
    <property type="molecule type" value="Genomic_DNA"/>
</dbReference>
<keyword evidence="3" id="KW-1185">Reference proteome</keyword>
<protein>
    <submittedName>
        <fullName evidence="2">Double zinc ribbon protein</fullName>
    </submittedName>
</protein>
<sequence length="215" mass="23448">MVAPVPFTGNVRDMCNENGFQWEFTCNRCSNGFQSPFEQNVSARGKGVLRMAGEWFGGAVEKFSSGVEDFNRYGWMGGEGSATKDRHFAKAVEAVSPLFRQCRGCGSWVCGQFCWNNDVGQCQQCSPLVAEEIAKAQSQAQRWQFQDKAMQQDWTSNQNMAEVPKLRCDQCGASVPGGKFCGSCGASLIKEVHCTQCGTKASPGAMFCSGCGHQL</sequence>
<feature type="domain" description="DZANK-type" evidence="1">
    <location>
        <begin position="168"/>
        <end position="212"/>
    </location>
</feature>
<reference evidence="2 3" key="1">
    <citation type="submission" date="2019-03" db="EMBL/GenBank/DDBJ databases">
        <title>Genomic Encyclopedia of Type Strains, Phase IV (KMG-IV): sequencing the most valuable type-strain genomes for metagenomic binning, comparative biology and taxonomic classification.</title>
        <authorList>
            <person name="Goeker M."/>
        </authorList>
    </citation>
    <scope>NUCLEOTIDE SEQUENCE [LARGE SCALE GENOMIC DNA]</scope>
    <source>
        <strain evidence="2 3">DSM 45934</strain>
    </source>
</reference>
<evidence type="ECO:0000313" key="3">
    <source>
        <dbReference type="Proteomes" id="UP000295680"/>
    </source>
</evidence>
<dbReference type="OrthoDB" id="1178869at2"/>
<dbReference type="AlphaFoldDB" id="A0A4R2JFA5"/>
<dbReference type="RefSeq" id="WP_132121170.1">
    <property type="nucleotide sequence ID" value="NZ_SLWS01000006.1"/>
</dbReference>
<dbReference type="Pfam" id="PF12773">
    <property type="entry name" value="DZR"/>
    <property type="match status" value="1"/>
</dbReference>
<organism evidence="2 3">
    <name type="scientific">Actinocrispum wychmicini</name>
    <dbReference type="NCBI Taxonomy" id="1213861"/>
    <lineage>
        <taxon>Bacteria</taxon>
        <taxon>Bacillati</taxon>
        <taxon>Actinomycetota</taxon>
        <taxon>Actinomycetes</taxon>
        <taxon>Pseudonocardiales</taxon>
        <taxon>Pseudonocardiaceae</taxon>
        <taxon>Actinocrispum</taxon>
    </lineage>
</organism>
<accession>A0A4R2JFA5</accession>
<name>A0A4R2JFA5_9PSEU</name>
<proteinExistence type="predicted"/>
<evidence type="ECO:0000313" key="2">
    <source>
        <dbReference type="EMBL" id="TCO57267.1"/>
    </source>
</evidence>
<evidence type="ECO:0000259" key="1">
    <source>
        <dbReference type="Pfam" id="PF12773"/>
    </source>
</evidence>
<gene>
    <name evidence="2" type="ORF">EV192_106744</name>
</gene>
<comment type="caution">
    <text evidence="2">The sequence shown here is derived from an EMBL/GenBank/DDBJ whole genome shotgun (WGS) entry which is preliminary data.</text>
</comment>